<comment type="function">
    <text evidence="8">Nucleotidyltransferase involved in the post-translational modification of proteins. It can catalyze the addition of adenosine monophosphate (AMP) or uridine monophosphate (UMP) to a protein, resulting in modifications known as AMPylation and UMPylation.</text>
</comment>
<evidence type="ECO:0000256" key="1">
    <source>
        <dbReference type="ARBA" id="ARBA00009747"/>
    </source>
</evidence>
<comment type="catalytic activity">
    <reaction evidence="8">
        <text>L-tyrosyl-[protein] + UTP = O-(5'-uridylyl)-L-tyrosyl-[protein] + diphosphate</text>
        <dbReference type="Rhea" id="RHEA:83887"/>
        <dbReference type="Rhea" id="RHEA-COMP:10136"/>
        <dbReference type="Rhea" id="RHEA-COMP:20238"/>
        <dbReference type="ChEBI" id="CHEBI:33019"/>
        <dbReference type="ChEBI" id="CHEBI:46398"/>
        <dbReference type="ChEBI" id="CHEBI:46858"/>
        <dbReference type="ChEBI" id="CHEBI:90602"/>
    </reaction>
</comment>
<keyword evidence="7 8" id="KW-0460">Magnesium</keyword>
<keyword evidence="6 8" id="KW-0067">ATP-binding</keyword>
<feature type="binding site" evidence="8">
    <location>
        <position position="275"/>
    </location>
    <ligand>
        <name>ATP</name>
        <dbReference type="ChEBI" id="CHEBI:30616"/>
    </ligand>
</feature>
<feature type="active site" description="Proton acceptor" evidence="8">
    <location>
        <position position="265"/>
    </location>
</feature>
<dbReference type="GO" id="GO:0000287">
    <property type="term" value="F:magnesium ion binding"/>
    <property type="evidence" value="ECO:0007669"/>
    <property type="project" value="UniProtKB-UniRule"/>
</dbReference>
<keyword evidence="2 8" id="KW-0808">Transferase</keyword>
<evidence type="ECO:0000256" key="5">
    <source>
        <dbReference type="ARBA" id="ARBA00022741"/>
    </source>
</evidence>
<dbReference type="RefSeq" id="WP_008070166.1">
    <property type="nucleotide sequence ID" value="NZ_AQWK01000003.1"/>
</dbReference>
<evidence type="ECO:0000313" key="11">
    <source>
        <dbReference type="Proteomes" id="UP000004728"/>
    </source>
</evidence>
<proteinExistence type="inferred from homology"/>
<dbReference type="HOGENOM" id="CLU_010245_0_0_5"/>
<reference evidence="10 11" key="1">
    <citation type="journal article" date="2012" name="J. Bacteriol.">
        <title>Draft Genome Sequence of Novosphingobium nitrogenifigens Y88T.</title>
        <authorList>
            <person name="Strabala T.J."/>
            <person name="Macdonald L."/>
            <person name="Liu V."/>
            <person name="Smit A.M."/>
        </authorList>
    </citation>
    <scope>NUCLEOTIDE SEQUENCE [LARGE SCALE GENOMIC DNA]</scope>
    <source>
        <strain evidence="10 11">DSM 19370</strain>
    </source>
</reference>
<dbReference type="HAMAP" id="MF_00692">
    <property type="entry name" value="SelO"/>
    <property type="match status" value="1"/>
</dbReference>
<dbReference type="Proteomes" id="UP000004728">
    <property type="component" value="Unassembled WGS sequence"/>
</dbReference>
<feature type="binding site" evidence="8">
    <location>
        <position position="266"/>
    </location>
    <ligand>
        <name>Mg(2+)</name>
        <dbReference type="ChEBI" id="CHEBI:18420"/>
    </ligand>
</feature>
<comment type="catalytic activity">
    <reaction evidence="8">
        <text>L-seryl-[protein] + ATP = 3-O-(5'-adenylyl)-L-seryl-[protein] + diphosphate</text>
        <dbReference type="Rhea" id="RHEA:58120"/>
        <dbReference type="Rhea" id="RHEA-COMP:9863"/>
        <dbReference type="Rhea" id="RHEA-COMP:15073"/>
        <dbReference type="ChEBI" id="CHEBI:29999"/>
        <dbReference type="ChEBI" id="CHEBI:30616"/>
        <dbReference type="ChEBI" id="CHEBI:33019"/>
        <dbReference type="ChEBI" id="CHEBI:142516"/>
        <dbReference type="EC" id="2.7.7.108"/>
    </reaction>
</comment>
<feature type="binding site" evidence="8">
    <location>
        <position position="99"/>
    </location>
    <ligand>
        <name>ATP</name>
        <dbReference type="ChEBI" id="CHEBI:30616"/>
    </ligand>
</feature>
<keyword evidence="5 8" id="KW-0547">Nucleotide-binding</keyword>
<dbReference type="EMBL" id="AEWJ01000025">
    <property type="protein sequence ID" value="EGD59782.1"/>
    <property type="molecule type" value="Genomic_DNA"/>
</dbReference>
<organism evidence="10 11">
    <name type="scientific">Novosphingobium nitrogenifigens DSM 19370</name>
    <dbReference type="NCBI Taxonomy" id="983920"/>
    <lineage>
        <taxon>Bacteria</taxon>
        <taxon>Pseudomonadati</taxon>
        <taxon>Pseudomonadota</taxon>
        <taxon>Alphaproteobacteria</taxon>
        <taxon>Sphingomonadales</taxon>
        <taxon>Sphingomonadaceae</taxon>
        <taxon>Novosphingobium</taxon>
    </lineage>
</organism>
<feature type="binding site" evidence="8">
    <location>
        <position position="275"/>
    </location>
    <ligand>
        <name>Mg(2+)</name>
        <dbReference type="ChEBI" id="CHEBI:18420"/>
    </ligand>
</feature>
<feature type="binding site" evidence="8">
    <location>
        <position position="101"/>
    </location>
    <ligand>
        <name>ATP</name>
        <dbReference type="ChEBI" id="CHEBI:30616"/>
    </ligand>
</feature>
<feature type="binding site" evidence="8">
    <location>
        <position position="188"/>
    </location>
    <ligand>
        <name>ATP</name>
        <dbReference type="ChEBI" id="CHEBI:30616"/>
    </ligand>
</feature>
<evidence type="ECO:0000256" key="6">
    <source>
        <dbReference type="ARBA" id="ARBA00022840"/>
    </source>
</evidence>
<keyword evidence="4 8" id="KW-0479">Metal-binding</keyword>
<dbReference type="GO" id="GO:0005524">
    <property type="term" value="F:ATP binding"/>
    <property type="evidence" value="ECO:0007669"/>
    <property type="project" value="UniProtKB-UniRule"/>
</dbReference>
<dbReference type="GO" id="GO:0070733">
    <property type="term" value="F:AMPylase activity"/>
    <property type="evidence" value="ECO:0007669"/>
    <property type="project" value="UniProtKB-EC"/>
</dbReference>
<dbReference type="AlphaFoldDB" id="F1Z6X2"/>
<feature type="binding site" evidence="8">
    <location>
        <position position="195"/>
    </location>
    <ligand>
        <name>ATP</name>
        <dbReference type="ChEBI" id="CHEBI:30616"/>
    </ligand>
</feature>
<comment type="catalytic activity">
    <reaction evidence="8">
        <text>L-seryl-[protein] + UTP = O-(5'-uridylyl)-L-seryl-[protein] + diphosphate</text>
        <dbReference type="Rhea" id="RHEA:64604"/>
        <dbReference type="Rhea" id="RHEA-COMP:9863"/>
        <dbReference type="Rhea" id="RHEA-COMP:16635"/>
        <dbReference type="ChEBI" id="CHEBI:29999"/>
        <dbReference type="ChEBI" id="CHEBI:33019"/>
        <dbReference type="ChEBI" id="CHEBI:46398"/>
        <dbReference type="ChEBI" id="CHEBI:156051"/>
    </reaction>
</comment>
<evidence type="ECO:0000256" key="3">
    <source>
        <dbReference type="ARBA" id="ARBA00022695"/>
    </source>
</evidence>
<comment type="cofactor">
    <cofactor evidence="8">
        <name>Mg(2+)</name>
        <dbReference type="ChEBI" id="CHEBI:18420"/>
    </cofactor>
    <cofactor evidence="8">
        <name>Mn(2+)</name>
        <dbReference type="ChEBI" id="CHEBI:29035"/>
    </cofactor>
</comment>
<sequence>MDPSDNPRPSAFAPGYIPDPRILSLARWLGDPVRAAPFPETRLRWRNDRAAATVGLDGLDDAQWIAHFGRFEPLPGNLPEPLALRYHGHQFRVYNPDLGDGRGFLFAQMRDDGGRLLDLGTKGSGQTPWSRRGDGRLTLKGAVREVLATEMLEALGVPTSRTFSVIETGEALWRGDEPSPTRSAVLVRLSHGHIRIGTFQRLLALESADEMRELVDYCLATFPGPAGPEGVSPAACLLHQVVERLADLAAAWMVAGFVHGVLNTDNMNVSGESFDYGPWRWLPRWDPNFTAAYFDHQGLYAYGRQPQTLHWNCGQLAVALRLIEDTAPLVAALDRFPALYAEAMARRWCWRLGVEPRGQEADAALIAACETAMGESGQGPDAFFFARRAGRGATGALAQALREYQPSPSVHAYWNENAPLTMLIEDMEAIWAPIADHDDWDLFTNTIAAIRRMGEAHGAPPAPAGTLASGGEAPLAPVRSGSNGSGA</sequence>
<dbReference type="EC" id="2.7.7.-" evidence="8"/>
<dbReference type="InParanoid" id="F1Z6X2"/>
<name>F1Z6X2_9SPHN</name>
<dbReference type="OrthoDB" id="9776281at2"/>
<evidence type="ECO:0000313" key="10">
    <source>
        <dbReference type="EMBL" id="EGD59782.1"/>
    </source>
</evidence>
<feature type="binding site" evidence="8">
    <location>
        <position position="135"/>
    </location>
    <ligand>
        <name>ATP</name>
        <dbReference type="ChEBI" id="CHEBI:30616"/>
    </ligand>
</feature>
<keyword evidence="3 8" id="KW-0548">Nucleotidyltransferase</keyword>
<evidence type="ECO:0000256" key="9">
    <source>
        <dbReference type="SAM" id="MobiDB-lite"/>
    </source>
</evidence>
<dbReference type="EC" id="2.7.7.108" evidence="8"/>
<comment type="catalytic activity">
    <reaction evidence="8">
        <text>L-threonyl-[protein] + ATP = 3-O-(5'-adenylyl)-L-threonyl-[protein] + diphosphate</text>
        <dbReference type="Rhea" id="RHEA:54292"/>
        <dbReference type="Rhea" id="RHEA-COMP:11060"/>
        <dbReference type="Rhea" id="RHEA-COMP:13847"/>
        <dbReference type="ChEBI" id="CHEBI:30013"/>
        <dbReference type="ChEBI" id="CHEBI:30616"/>
        <dbReference type="ChEBI" id="CHEBI:33019"/>
        <dbReference type="ChEBI" id="CHEBI:138113"/>
        <dbReference type="EC" id="2.7.7.108"/>
    </reaction>
</comment>
<dbReference type="eggNOG" id="COG0397">
    <property type="taxonomic scope" value="Bacteria"/>
</dbReference>
<dbReference type="Pfam" id="PF02696">
    <property type="entry name" value="SelO"/>
    <property type="match status" value="1"/>
</dbReference>
<comment type="catalytic activity">
    <reaction evidence="8">
        <text>L-histidyl-[protein] + UTP = N(tele)-(5'-uridylyl)-L-histidyl-[protein] + diphosphate</text>
        <dbReference type="Rhea" id="RHEA:83891"/>
        <dbReference type="Rhea" id="RHEA-COMP:9745"/>
        <dbReference type="Rhea" id="RHEA-COMP:20239"/>
        <dbReference type="ChEBI" id="CHEBI:29979"/>
        <dbReference type="ChEBI" id="CHEBI:33019"/>
        <dbReference type="ChEBI" id="CHEBI:46398"/>
        <dbReference type="ChEBI" id="CHEBI:233474"/>
    </reaction>
</comment>
<dbReference type="InterPro" id="IPR003846">
    <property type="entry name" value="SelO"/>
</dbReference>
<dbReference type="FunCoup" id="F1Z6X2">
    <property type="interactions" value="470"/>
</dbReference>
<comment type="catalytic activity">
    <reaction evidence="8">
        <text>L-tyrosyl-[protein] + ATP = O-(5'-adenylyl)-L-tyrosyl-[protein] + diphosphate</text>
        <dbReference type="Rhea" id="RHEA:54288"/>
        <dbReference type="Rhea" id="RHEA-COMP:10136"/>
        <dbReference type="Rhea" id="RHEA-COMP:13846"/>
        <dbReference type="ChEBI" id="CHEBI:30616"/>
        <dbReference type="ChEBI" id="CHEBI:33019"/>
        <dbReference type="ChEBI" id="CHEBI:46858"/>
        <dbReference type="ChEBI" id="CHEBI:83624"/>
        <dbReference type="EC" id="2.7.7.108"/>
    </reaction>
</comment>
<comment type="similarity">
    <text evidence="1 8">Belongs to the SELO family.</text>
</comment>
<feature type="compositionally biased region" description="Low complexity" evidence="9">
    <location>
        <begin position="456"/>
        <end position="471"/>
    </location>
</feature>
<feature type="binding site" evidence="8">
    <location>
        <position position="102"/>
    </location>
    <ligand>
        <name>ATP</name>
        <dbReference type="ChEBI" id="CHEBI:30616"/>
    </ligand>
</feature>
<feature type="region of interest" description="Disordered" evidence="9">
    <location>
        <begin position="456"/>
        <end position="487"/>
    </location>
</feature>
<dbReference type="STRING" id="983920.Y88_2566"/>
<feature type="binding site" evidence="8">
    <location>
        <position position="134"/>
    </location>
    <ligand>
        <name>ATP</name>
        <dbReference type="ChEBI" id="CHEBI:30616"/>
    </ligand>
</feature>
<dbReference type="GO" id="GO:0030145">
    <property type="term" value="F:manganese ion binding"/>
    <property type="evidence" value="ECO:0007669"/>
    <property type="project" value="UniProtKB-UniRule"/>
</dbReference>
<evidence type="ECO:0000256" key="8">
    <source>
        <dbReference type="HAMAP-Rule" id="MF_00692"/>
    </source>
</evidence>
<gene>
    <name evidence="8" type="primary">ydiU</name>
    <name evidence="8" type="synonym">selO</name>
    <name evidence="10" type="ORF">Y88_2566</name>
</gene>
<dbReference type="PANTHER" id="PTHR32057:SF14">
    <property type="entry name" value="PROTEIN ADENYLYLTRANSFERASE SELO, MITOCHONDRIAL"/>
    <property type="match status" value="1"/>
</dbReference>
<comment type="caution">
    <text evidence="10">The sequence shown here is derived from an EMBL/GenBank/DDBJ whole genome shotgun (WGS) entry which is preliminary data.</text>
</comment>
<dbReference type="NCBIfam" id="NF000658">
    <property type="entry name" value="PRK00029.1"/>
    <property type="match status" value="1"/>
</dbReference>
<protein>
    <recommendedName>
        <fullName evidence="8">Protein nucleotidyltransferase YdiU</fullName>
        <ecNumber evidence="8">2.7.7.-</ecNumber>
    </recommendedName>
    <alternativeName>
        <fullName evidence="8">Protein adenylyltransferase YdiU</fullName>
        <ecNumber evidence="8">2.7.7.108</ecNumber>
    </alternativeName>
    <alternativeName>
        <fullName evidence="8">Protein uridylyltransferase YdiU</fullName>
        <ecNumber evidence="8">2.7.7.-</ecNumber>
    </alternativeName>
</protein>
<keyword evidence="11" id="KW-1185">Reference proteome</keyword>
<dbReference type="PANTHER" id="PTHR32057">
    <property type="entry name" value="PROTEIN ADENYLYLTRANSFERASE SELO, MITOCHONDRIAL"/>
    <property type="match status" value="1"/>
</dbReference>
<evidence type="ECO:0000256" key="7">
    <source>
        <dbReference type="ARBA" id="ARBA00022842"/>
    </source>
</evidence>
<keyword evidence="8" id="KW-0464">Manganese</keyword>
<evidence type="ECO:0000256" key="2">
    <source>
        <dbReference type="ARBA" id="ARBA00022679"/>
    </source>
</evidence>
<feature type="binding site" evidence="8">
    <location>
        <position position="122"/>
    </location>
    <ligand>
        <name>ATP</name>
        <dbReference type="ChEBI" id="CHEBI:30616"/>
    </ligand>
</feature>
<accession>F1Z6X2</accession>
<evidence type="ECO:0000256" key="4">
    <source>
        <dbReference type="ARBA" id="ARBA00022723"/>
    </source>
</evidence>